<feature type="compositionally biased region" description="Polar residues" evidence="5">
    <location>
        <begin position="774"/>
        <end position="812"/>
    </location>
</feature>
<feature type="region of interest" description="Disordered" evidence="5">
    <location>
        <begin position="517"/>
        <end position="545"/>
    </location>
</feature>
<proteinExistence type="predicted"/>
<evidence type="ECO:0000256" key="2">
    <source>
        <dbReference type="ARBA" id="ARBA00022490"/>
    </source>
</evidence>
<feature type="coiled-coil region" evidence="4">
    <location>
        <begin position="223"/>
        <end position="250"/>
    </location>
</feature>
<feature type="compositionally biased region" description="Polar residues" evidence="5">
    <location>
        <begin position="534"/>
        <end position="545"/>
    </location>
</feature>
<dbReference type="Proteomes" id="UP000694941">
    <property type="component" value="Unplaced"/>
</dbReference>
<protein>
    <submittedName>
        <fullName evidence="8 9">Uncharacterized protein LOC106472386 isoform X1</fullName>
    </submittedName>
</protein>
<evidence type="ECO:0000256" key="4">
    <source>
        <dbReference type="SAM" id="Coils"/>
    </source>
</evidence>
<evidence type="ECO:0000256" key="1">
    <source>
        <dbReference type="ARBA" id="ARBA00004496"/>
    </source>
</evidence>
<feature type="domain" description="Cytohesin Ubiquitin Protein Inducing" evidence="6">
    <location>
        <begin position="109"/>
        <end position="212"/>
    </location>
</feature>
<reference evidence="8 9" key="1">
    <citation type="submission" date="2025-05" db="UniProtKB">
        <authorList>
            <consortium name="RefSeq"/>
        </authorList>
    </citation>
    <scope>IDENTIFICATION</scope>
    <source>
        <tissue evidence="8 9">Muscle</tissue>
    </source>
</reference>
<keyword evidence="3 4" id="KW-0175">Coiled coil</keyword>
<dbReference type="PANTHER" id="PTHR46079:SF2">
    <property type="entry name" value="FERM DOMAIN-CONTAINING PROTEIN"/>
    <property type="match status" value="1"/>
</dbReference>
<name>A0ABM1BTR3_LIMPO</name>
<dbReference type="Pfam" id="PF11819">
    <property type="entry name" value="CUPID"/>
    <property type="match status" value="1"/>
</dbReference>
<evidence type="ECO:0000313" key="8">
    <source>
        <dbReference type="RefSeq" id="XP_013788484.2"/>
    </source>
</evidence>
<dbReference type="InterPro" id="IPR021774">
    <property type="entry name" value="CUPID"/>
</dbReference>
<gene>
    <name evidence="8 9" type="primary">LOC106472386</name>
</gene>
<keyword evidence="7" id="KW-1185">Reference proteome</keyword>
<accession>A0ABM1BTR3</accession>
<sequence length="1000" mass="111835">MFVEQSFRENDFNREFHSICSRVIEDYQGDMAVAQQCKVDSSFSRDRVNSLWYYDRITHGLSSSVSSLVSLNSTLSLRMSRSSPSLSVFKREVLDRAIECIDFDNHDIMVILKARKEALEKMLRSRREELKLLCLREGELTGEVPPDIPLTAGEAPPTFKRRVGTSFALNNRLIEDFRSNNEEDLAKLELECEIQNSITMAVLKLASDKTVKRSVRKQRKLAHQRALLKLKDLQQKLSVLKRQSQVVSVEKSSQEGETISLKEEDNGLLYTSSKRKIGNLIDKDCTISTVSPLSHSTGLPISMTANHGSAPPRRKYGVFFPGSSFQTSVLGRRRSSFFSPAEQRCKSESLNLISSYPDVHQFSQLHGSYSQPSCSENYPYDRGYCEGGDVLSTNTNEHCYRSEPSTGTSVFSTVSTRTNDQVFANKNYFLHSSPDSRDDKIFVLHDSLSEGQLCRPDRPNSPTFTPASNNYSNFLHVPNGMQIRRKYSDPCSLSVGGRDRKKEYECNRGYNEELSSPDMINYSNEKIDPKDQWQSKTQSNSHNQLSKNYKTNSQLVLPMSEKKFIFAEKNDIETELQCIQLSEHNFQFSKEKSYENLLDFPKKGMNYLPSNKQLASPHRITSRQLAGSQICYSVKYFGFNNINNCQKETRATKDVSPNNFPINTKYDSSNLRPLKLSPKAVSSFLVPSLQTVPSSPKVSSSSLPFLQTESSSLVSPPTTVSSSPKASFSSVSSLQTESSSQVPPSPVSSLQTVQASPKVLSSPVLSLQTVPFSSVPHPQTVSPSPEPSTQTLPLSPENQINRQKSLSSTQNAIMPKRRSRSEKINSIFSFCSNINSSTKPNSSSKARRFSYFHKSKIVSDESVPPSSNTNYLRNSIFPTNMSNSHSHSSTFGCSAKSKMFPPTKTGSNSNLEKTKIASTQPITSSRVNETELFKCSKASNLGVSPNLCDCSSKSQNVNLCPTSADTKETNEMRQAQKTPKIIIHAPEEETTESTRCTRDH</sequence>
<organism evidence="7 8">
    <name type="scientific">Limulus polyphemus</name>
    <name type="common">Atlantic horseshoe crab</name>
    <dbReference type="NCBI Taxonomy" id="6850"/>
    <lineage>
        <taxon>Eukaryota</taxon>
        <taxon>Metazoa</taxon>
        <taxon>Ecdysozoa</taxon>
        <taxon>Arthropoda</taxon>
        <taxon>Chelicerata</taxon>
        <taxon>Merostomata</taxon>
        <taxon>Xiphosura</taxon>
        <taxon>Limulidae</taxon>
        <taxon>Limulus</taxon>
    </lineage>
</organism>
<dbReference type="InterPro" id="IPR047176">
    <property type="entry name" value="FRMD4A/B"/>
</dbReference>
<evidence type="ECO:0000256" key="3">
    <source>
        <dbReference type="ARBA" id="ARBA00023054"/>
    </source>
</evidence>
<evidence type="ECO:0000256" key="5">
    <source>
        <dbReference type="SAM" id="MobiDB-lite"/>
    </source>
</evidence>
<keyword evidence="2" id="KW-0963">Cytoplasm</keyword>
<dbReference type="RefSeq" id="XP_022256678.1">
    <property type="nucleotide sequence ID" value="XM_022400970.1"/>
</dbReference>
<evidence type="ECO:0000259" key="6">
    <source>
        <dbReference type="Pfam" id="PF11819"/>
    </source>
</evidence>
<dbReference type="GeneID" id="106472386"/>
<evidence type="ECO:0000313" key="9">
    <source>
        <dbReference type="RefSeq" id="XP_022256678.1"/>
    </source>
</evidence>
<evidence type="ECO:0000313" key="7">
    <source>
        <dbReference type="Proteomes" id="UP000694941"/>
    </source>
</evidence>
<comment type="subcellular location">
    <subcellularLocation>
        <location evidence="1">Cytoplasm</location>
    </subcellularLocation>
</comment>
<dbReference type="PANTHER" id="PTHR46079">
    <property type="entry name" value="FERM DOMAIN-CONTAINING PROTEIN 4"/>
    <property type="match status" value="1"/>
</dbReference>
<dbReference type="RefSeq" id="XP_013788484.2">
    <property type="nucleotide sequence ID" value="XM_013933030.2"/>
</dbReference>
<feature type="region of interest" description="Disordered" evidence="5">
    <location>
        <begin position="774"/>
        <end position="819"/>
    </location>
</feature>